<evidence type="ECO:0000313" key="3">
    <source>
        <dbReference type="WBParaSite" id="Gr19_v10_g8949.t1"/>
    </source>
</evidence>
<evidence type="ECO:0000313" key="2">
    <source>
        <dbReference type="Proteomes" id="UP000887572"/>
    </source>
</evidence>
<feature type="transmembrane region" description="Helical" evidence="1">
    <location>
        <begin position="90"/>
        <end position="111"/>
    </location>
</feature>
<organism evidence="2 3">
    <name type="scientific">Globodera rostochiensis</name>
    <name type="common">Golden nematode worm</name>
    <name type="synonym">Heterodera rostochiensis</name>
    <dbReference type="NCBI Taxonomy" id="31243"/>
    <lineage>
        <taxon>Eukaryota</taxon>
        <taxon>Metazoa</taxon>
        <taxon>Ecdysozoa</taxon>
        <taxon>Nematoda</taxon>
        <taxon>Chromadorea</taxon>
        <taxon>Rhabditida</taxon>
        <taxon>Tylenchina</taxon>
        <taxon>Tylenchomorpha</taxon>
        <taxon>Tylenchoidea</taxon>
        <taxon>Heteroderidae</taxon>
        <taxon>Heteroderinae</taxon>
        <taxon>Globodera</taxon>
    </lineage>
</organism>
<proteinExistence type="predicted"/>
<dbReference type="WBParaSite" id="Gr19_v10_g8949.t1">
    <property type="protein sequence ID" value="Gr19_v10_g8949.t1"/>
    <property type="gene ID" value="Gr19_v10_g8949"/>
</dbReference>
<dbReference type="AlphaFoldDB" id="A0A914IB35"/>
<keyword evidence="1" id="KW-1133">Transmembrane helix</keyword>
<keyword evidence="1" id="KW-0812">Transmembrane</keyword>
<accession>A0A914IB35</accession>
<reference evidence="3" key="1">
    <citation type="submission" date="2022-11" db="UniProtKB">
        <authorList>
            <consortium name="WormBaseParasite"/>
        </authorList>
    </citation>
    <scope>IDENTIFICATION</scope>
</reference>
<dbReference type="Proteomes" id="UP000887572">
    <property type="component" value="Unplaced"/>
</dbReference>
<sequence length="117" mass="13027">MPSPSTVCGGAPSEDADFFRSWQSVSAGKNDRRHFPVVVINHSSPKSIKKVLAANTVPRTTLDNRAPNQQQISCFCCAIETVETRRLRNCLYATAFVPASMLFVLFVVIWLSELRLI</sequence>
<protein>
    <submittedName>
        <fullName evidence="3">Uncharacterized protein</fullName>
    </submittedName>
</protein>
<keyword evidence="1" id="KW-0472">Membrane</keyword>
<evidence type="ECO:0000256" key="1">
    <source>
        <dbReference type="SAM" id="Phobius"/>
    </source>
</evidence>
<name>A0A914IB35_GLORO</name>
<keyword evidence="2" id="KW-1185">Reference proteome</keyword>